<organism evidence="11 12">
    <name type="scientific">Pelagibius litoralis</name>
    <dbReference type="NCBI Taxonomy" id="374515"/>
    <lineage>
        <taxon>Bacteria</taxon>
        <taxon>Pseudomonadati</taxon>
        <taxon>Pseudomonadota</taxon>
        <taxon>Alphaproteobacteria</taxon>
        <taxon>Rhodospirillales</taxon>
        <taxon>Rhodovibrionaceae</taxon>
        <taxon>Pelagibius</taxon>
    </lineage>
</organism>
<dbReference type="Proteomes" id="UP000761264">
    <property type="component" value="Unassembled WGS sequence"/>
</dbReference>
<reference evidence="11" key="1">
    <citation type="submission" date="2020-03" db="EMBL/GenBank/DDBJ databases">
        <title>Genome of Pelagibius litoralis DSM 21314T.</title>
        <authorList>
            <person name="Wang G."/>
        </authorList>
    </citation>
    <scope>NUCLEOTIDE SEQUENCE</scope>
    <source>
        <strain evidence="11">DSM 21314</strain>
    </source>
</reference>
<dbReference type="PANTHER" id="PTHR43434:SF1">
    <property type="entry name" value="PHOSPHOGLYCOLATE PHOSPHATASE"/>
    <property type="match status" value="1"/>
</dbReference>
<evidence type="ECO:0000256" key="3">
    <source>
        <dbReference type="ARBA" id="ARBA00004818"/>
    </source>
</evidence>
<dbReference type="InterPro" id="IPR036412">
    <property type="entry name" value="HAD-like_sf"/>
</dbReference>
<dbReference type="SFLD" id="SFLDG01135">
    <property type="entry name" value="C1.5.6:_HAD__Beta-PGM__Phospha"/>
    <property type="match status" value="1"/>
</dbReference>
<keyword evidence="12" id="KW-1185">Reference proteome</keyword>
<feature type="binding site" evidence="10">
    <location>
        <position position="19"/>
    </location>
    <ligand>
        <name>Mg(2+)</name>
        <dbReference type="ChEBI" id="CHEBI:18420"/>
    </ligand>
</feature>
<dbReference type="EMBL" id="JAAQPH010000045">
    <property type="protein sequence ID" value="NIA72437.1"/>
    <property type="molecule type" value="Genomic_DNA"/>
</dbReference>
<dbReference type="InterPro" id="IPR023198">
    <property type="entry name" value="PGP-like_dom2"/>
</dbReference>
<dbReference type="InterPro" id="IPR050155">
    <property type="entry name" value="HAD-like_hydrolase_sf"/>
</dbReference>
<name>A0A967F3N6_9PROT</name>
<dbReference type="InterPro" id="IPR006439">
    <property type="entry name" value="HAD-SF_hydro_IA"/>
</dbReference>
<dbReference type="NCBIfam" id="TIGR01509">
    <property type="entry name" value="HAD-SF-IA-v3"/>
    <property type="match status" value="1"/>
</dbReference>
<dbReference type="GO" id="GO:0005829">
    <property type="term" value="C:cytosol"/>
    <property type="evidence" value="ECO:0007669"/>
    <property type="project" value="TreeGrafter"/>
</dbReference>
<feature type="binding site" evidence="10">
    <location>
        <position position="17"/>
    </location>
    <ligand>
        <name>Mg(2+)</name>
        <dbReference type="ChEBI" id="CHEBI:18420"/>
    </ligand>
</feature>
<proteinExistence type="inferred from homology"/>
<comment type="caution">
    <text evidence="11">The sequence shown here is derived from an EMBL/GenBank/DDBJ whole genome shotgun (WGS) entry which is preliminary data.</text>
</comment>
<protein>
    <recommendedName>
        <fullName evidence="5 10">Phosphoglycolate phosphatase</fullName>
        <shortName evidence="10">PGP</shortName>
        <shortName evidence="10">PGPase</shortName>
        <ecNumber evidence="5 10">3.1.3.18</ecNumber>
    </recommendedName>
</protein>
<dbReference type="SFLD" id="SFLDS00003">
    <property type="entry name" value="Haloacid_Dehalogenase"/>
    <property type="match status" value="1"/>
</dbReference>
<dbReference type="Pfam" id="PF00702">
    <property type="entry name" value="Hydrolase"/>
    <property type="match status" value="1"/>
</dbReference>
<comment type="pathway">
    <text evidence="3 10">Organic acid metabolism; glycolate biosynthesis; glycolate from 2-phosphoglycolate: step 1/1.</text>
</comment>
<dbReference type="InterPro" id="IPR023214">
    <property type="entry name" value="HAD_sf"/>
</dbReference>
<comment type="catalytic activity">
    <reaction evidence="1 10">
        <text>2-phosphoglycolate + H2O = glycolate + phosphate</text>
        <dbReference type="Rhea" id="RHEA:14369"/>
        <dbReference type="ChEBI" id="CHEBI:15377"/>
        <dbReference type="ChEBI" id="CHEBI:29805"/>
        <dbReference type="ChEBI" id="CHEBI:43474"/>
        <dbReference type="ChEBI" id="CHEBI:58033"/>
        <dbReference type="EC" id="3.1.3.18"/>
    </reaction>
</comment>
<keyword evidence="8 10" id="KW-0460">Magnesium</keyword>
<accession>A0A967F3N6</accession>
<dbReference type="GO" id="GO:0005975">
    <property type="term" value="P:carbohydrate metabolic process"/>
    <property type="evidence" value="ECO:0007669"/>
    <property type="project" value="InterPro"/>
</dbReference>
<evidence type="ECO:0000256" key="8">
    <source>
        <dbReference type="ARBA" id="ARBA00022842"/>
    </source>
</evidence>
<dbReference type="GO" id="GO:0046872">
    <property type="term" value="F:metal ion binding"/>
    <property type="evidence" value="ECO:0007669"/>
    <property type="project" value="UniProtKB-KW"/>
</dbReference>
<feature type="active site" description="Nucleophile" evidence="10">
    <location>
        <position position="17"/>
    </location>
</feature>
<dbReference type="GO" id="GO:0006281">
    <property type="term" value="P:DNA repair"/>
    <property type="evidence" value="ECO:0007669"/>
    <property type="project" value="TreeGrafter"/>
</dbReference>
<evidence type="ECO:0000256" key="10">
    <source>
        <dbReference type="HAMAP-Rule" id="MF_00495"/>
    </source>
</evidence>
<dbReference type="RefSeq" id="WP_167231830.1">
    <property type="nucleotide sequence ID" value="NZ_JAAQPH010000045.1"/>
</dbReference>
<dbReference type="PANTHER" id="PTHR43434">
    <property type="entry name" value="PHOSPHOGLYCOLATE PHOSPHATASE"/>
    <property type="match status" value="1"/>
</dbReference>
<dbReference type="Gene3D" id="1.10.150.240">
    <property type="entry name" value="Putative phosphatase, domain 2"/>
    <property type="match status" value="1"/>
</dbReference>
<comment type="cofactor">
    <cofactor evidence="2 10">
        <name>Mg(2+)</name>
        <dbReference type="ChEBI" id="CHEBI:18420"/>
    </cofactor>
</comment>
<dbReference type="NCBIfam" id="TIGR01449">
    <property type="entry name" value="PGP_bact"/>
    <property type="match status" value="1"/>
</dbReference>
<dbReference type="SUPFAM" id="SSF56784">
    <property type="entry name" value="HAD-like"/>
    <property type="match status" value="1"/>
</dbReference>
<evidence type="ECO:0000256" key="7">
    <source>
        <dbReference type="ARBA" id="ARBA00022801"/>
    </source>
</evidence>
<comment type="function">
    <text evidence="10">Specifically catalyzes the dephosphorylation of 2-phosphoglycolate. Is involved in the dissimilation of the intracellular 2-phosphoglycolate formed during the DNA repair of 3'-phosphoglycolate ends, a major class of DNA lesions induced by oxidative stress.</text>
</comment>
<dbReference type="NCBIfam" id="TIGR01549">
    <property type="entry name" value="HAD-SF-IA-v1"/>
    <property type="match status" value="1"/>
</dbReference>
<dbReference type="HAMAP" id="MF_00495">
    <property type="entry name" value="GPH_hydrolase_bact"/>
    <property type="match status" value="1"/>
</dbReference>
<keyword evidence="9 10" id="KW-0119">Carbohydrate metabolism</keyword>
<sequence>MSVDRAVQRPVKAVIFDLDGTLVHSAPDIHAAAVRLLGERGHQGPDLATVTGFVGNGVPALVERLLAWAKEAVDPSALKAAIGRFHQIYNEAPSALSELYDGVSGTLETLSAAGLRLGVCTNKPLVPARQLLADLGIDGYIEVLVGGDSLPQRKPDPRPLLHAAEGLGVAPEAIVFVGDSEVDAATAQAAGVLFALFAEGYRKSPLAMIPHQTSFSQYGQLHSRVVELAGAEGLK</sequence>
<evidence type="ECO:0000256" key="2">
    <source>
        <dbReference type="ARBA" id="ARBA00001946"/>
    </source>
</evidence>
<dbReference type="AlphaFoldDB" id="A0A967F3N6"/>
<dbReference type="InterPro" id="IPR037512">
    <property type="entry name" value="PGPase_prok"/>
</dbReference>
<evidence type="ECO:0000256" key="1">
    <source>
        <dbReference type="ARBA" id="ARBA00000830"/>
    </source>
</evidence>
<dbReference type="Gene3D" id="3.40.50.1000">
    <property type="entry name" value="HAD superfamily/HAD-like"/>
    <property type="match status" value="1"/>
</dbReference>
<dbReference type="GO" id="GO:0046295">
    <property type="term" value="P:glycolate biosynthetic process"/>
    <property type="evidence" value="ECO:0007669"/>
    <property type="project" value="UniProtKB-UniRule"/>
</dbReference>
<evidence type="ECO:0000256" key="4">
    <source>
        <dbReference type="ARBA" id="ARBA00006171"/>
    </source>
</evidence>
<keyword evidence="7 10" id="KW-0378">Hydrolase</keyword>
<dbReference type="GO" id="GO:0008967">
    <property type="term" value="F:phosphoglycolate phosphatase activity"/>
    <property type="evidence" value="ECO:0007669"/>
    <property type="project" value="UniProtKB-UniRule"/>
</dbReference>
<evidence type="ECO:0000256" key="5">
    <source>
        <dbReference type="ARBA" id="ARBA00013078"/>
    </source>
</evidence>
<evidence type="ECO:0000256" key="6">
    <source>
        <dbReference type="ARBA" id="ARBA00022723"/>
    </source>
</evidence>
<feature type="binding site" evidence="10">
    <location>
        <position position="179"/>
    </location>
    <ligand>
        <name>Mg(2+)</name>
        <dbReference type="ChEBI" id="CHEBI:18420"/>
    </ligand>
</feature>
<dbReference type="EC" id="3.1.3.18" evidence="5 10"/>
<evidence type="ECO:0000256" key="9">
    <source>
        <dbReference type="ARBA" id="ARBA00023277"/>
    </source>
</evidence>
<evidence type="ECO:0000313" key="12">
    <source>
        <dbReference type="Proteomes" id="UP000761264"/>
    </source>
</evidence>
<comment type="similarity">
    <text evidence="4 10">Belongs to the HAD-like hydrolase superfamily. CbbY/CbbZ/Gph/YieH family.</text>
</comment>
<dbReference type="SFLD" id="SFLDG01129">
    <property type="entry name" value="C1.5:_HAD__Beta-PGM__Phosphata"/>
    <property type="match status" value="1"/>
</dbReference>
<keyword evidence="6 10" id="KW-0479">Metal-binding</keyword>
<evidence type="ECO:0000313" key="11">
    <source>
        <dbReference type="EMBL" id="NIA72437.1"/>
    </source>
</evidence>
<gene>
    <name evidence="11" type="primary">gph</name>
    <name evidence="11" type="ORF">HBA54_28000</name>
</gene>